<protein>
    <submittedName>
        <fullName evidence="1 2">Ubiquinone biosynthesis hydroxylase UbiH</fullName>
    </submittedName>
</protein>
<sequence>MTIRHVIGASRDPSLTVENRSVGWFEPFVLLRAVREGGEQEDGSIRPASFAFHSQLLLRRVLSFLTASTRIRDRGDVLRRRVFSWKGVQGVLDCDEQVLTICGISTNKL</sequence>
<dbReference type="AlphaFoldDB" id="A0A084VG26"/>
<evidence type="ECO:0000313" key="3">
    <source>
        <dbReference type="Proteomes" id="UP000030765"/>
    </source>
</evidence>
<name>A0A084VG26_ANOSI</name>
<dbReference type="Proteomes" id="UP000030765">
    <property type="component" value="Unassembled WGS sequence"/>
</dbReference>
<dbReference type="EMBL" id="KE524806">
    <property type="protein sequence ID" value="KFB36920.1"/>
    <property type="molecule type" value="Genomic_DNA"/>
</dbReference>
<reference evidence="1 3" key="1">
    <citation type="journal article" date="2014" name="BMC Genomics">
        <title>Genome sequence of Anopheles sinensis provides insight into genetics basis of mosquito competence for malaria parasites.</title>
        <authorList>
            <person name="Zhou D."/>
            <person name="Zhang D."/>
            <person name="Ding G."/>
            <person name="Shi L."/>
            <person name="Hou Q."/>
            <person name="Ye Y."/>
            <person name="Xu Y."/>
            <person name="Zhou H."/>
            <person name="Xiong C."/>
            <person name="Li S."/>
            <person name="Yu J."/>
            <person name="Hong S."/>
            <person name="Yu X."/>
            <person name="Zou P."/>
            <person name="Chen C."/>
            <person name="Chang X."/>
            <person name="Wang W."/>
            <person name="Lv Y."/>
            <person name="Sun Y."/>
            <person name="Ma L."/>
            <person name="Shen B."/>
            <person name="Zhu C."/>
        </authorList>
    </citation>
    <scope>NUCLEOTIDE SEQUENCE [LARGE SCALE GENOMIC DNA]</scope>
</reference>
<evidence type="ECO:0000313" key="2">
    <source>
        <dbReference type="EnsemblMetazoa" id="ASIC004091-PA"/>
    </source>
</evidence>
<dbReference type="VEuPathDB" id="VectorBase:ASIC004091"/>
<reference evidence="2" key="2">
    <citation type="submission" date="2020-05" db="UniProtKB">
        <authorList>
            <consortium name="EnsemblMetazoa"/>
        </authorList>
    </citation>
    <scope>IDENTIFICATION</scope>
</reference>
<accession>A0A084VG26</accession>
<keyword evidence="1" id="KW-0830">Ubiquinone</keyword>
<keyword evidence="3" id="KW-1185">Reference proteome</keyword>
<gene>
    <name evidence="1" type="ORF">ZHAS_00004091</name>
</gene>
<organism evidence="1">
    <name type="scientific">Anopheles sinensis</name>
    <name type="common">Mosquito</name>
    <dbReference type="NCBI Taxonomy" id="74873"/>
    <lineage>
        <taxon>Eukaryota</taxon>
        <taxon>Metazoa</taxon>
        <taxon>Ecdysozoa</taxon>
        <taxon>Arthropoda</taxon>
        <taxon>Hexapoda</taxon>
        <taxon>Insecta</taxon>
        <taxon>Pterygota</taxon>
        <taxon>Neoptera</taxon>
        <taxon>Endopterygota</taxon>
        <taxon>Diptera</taxon>
        <taxon>Nematocera</taxon>
        <taxon>Culicoidea</taxon>
        <taxon>Culicidae</taxon>
        <taxon>Anophelinae</taxon>
        <taxon>Anopheles</taxon>
    </lineage>
</organism>
<dbReference type="EMBL" id="ATLV01012612">
    <property type="status" value="NOT_ANNOTATED_CDS"/>
    <property type="molecule type" value="Genomic_DNA"/>
</dbReference>
<proteinExistence type="predicted"/>
<evidence type="ECO:0000313" key="1">
    <source>
        <dbReference type="EMBL" id="KFB36920.1"/>
    </source>
</evidence>
<dbReference type="EnsemblMetazoa" id="ASIC004091-RA">
    <property type="protein sequence ID" value="ASIC004091-PA"/>
    <property type="gene ID" value="ASIC004091"/>
</dbReference>